<dbReference type="Proteomes" id="UP000264146">
    <property type="component" value="Chromosome"/>
</dbReference>
<evidence type="ECO:0000313" key="3">
    <source>
        <dbReference type="EMBL" id="SUM90500.1"/>
    </source>
</evidence>
<evidence type="ECO:0000313" key="2">
    <source>
        <dbReference type="EMBL" id="NHA33603.1"/>
    </source>
</evidence>
<organism evidence="3">
    <name type="scientific">Staphylococcus schleiferi</name>
    <dbReference type="NCBI Taxonomy" id="1295"/>
    <lineage>
        <taxon>Bacteria</taxon>
        <taxon>Bacillati</taxon>
        <taxon>Bacillota</taxon>
        <taxon>Bacilli</taxon>
        <taxon>Bacillales</taxon>
        <taxon>Staphylococcaceae</taxon>
        <taxon>Staphylococcus</taxon>
    </lineage>
</organism>
<evidence type="ECO:0000313" key="4">
    <source>
        <dbReference type="Proteomes" id="UP000264146"/>
    </source>
</evidence>
<protein>
    <submittedName>
        <fullName evidence="3">Uncharacterized protein</fullName>
    </submittedName>
</protein>
<reference evidence="2 5" key="1">
    <citation type="submission" date="2018-01" db="EMBL/GenBank/DDBJ databases">
        <title>Complete genome sequence of Staphylococcus Scheliferi isolated from human.</title>
        <authorList>
            <person name="Abouelkhair M.A."/>
            <person name="Bemis D.A."/>
            <person name="Kania S.A."/>
        </authorList>
    </citation>
    <scope>NUCLEOTIDE SEQUENCE [LARGE SCALE GENOMIC DNA]</scope>
    <source>
        <strain evidence="2 5">ATCC 43808</strain>
    </source>
</reference>
<dbReference type="EMBL" id="UHEF01000001">
    <property type="protein sequence ID" value="SUM90500.1"/>
    <property type="molecule type" value="Genomic_DNA"/>
</dbReference>
<proteinExistence type="predicted"/>
<accession>A0A7Z7QRL0</accession>
<evidence type="ECO:0000313" key="5">
    <source>
        <dbReference type="Proteomes" id="UP000572988"/>
    </source>
</evidence>
<dbReference type="EMBL" id="LR962863">
    <property type="protein sequence ID" value="CAD7360844.1"/>
    <property type="molecule type" value="Genomic_DNA"/>
</dbReference>
<evidence type="ECO:0000313" key="1">
    <source>
        <dbReference type="EMBL" id="CAD7360844.1"/>
    </source>
</evidence>
<sequence>MTINFVFTFSILDKTSKEISELCNIPNDQRIQEVIKLMKDHNIPDTDYEFLKLYDFYFADNPDIKKR</sequence>
<dbReference type="Proteomes" id="UP000572988">
    <property type="component" value="Unassembled WGS sequence"/>
</dbReference>
<dbReference type="GeneID" id="93791174"/>
<dbReference type="RefSeq" id="WP_016425719.1">
    <property type="nucleotide sequence ID" value="NZ_CABKRV010000002.1"/>
</dbReference>
<dbReference type="EMBL" id="POVK01000008">
    <property type="protein sequence ID" value="NHA33603.1"/>
    <property type="molecule type" value="Genomic_DNA"/>
</dbReference>
<reference evidence="1 4" key="3">
    <citation type="submission" date="2020-11" db="EMBL/GenBank/DDBJ databases">
        <authorList>
            <consortium name="Pathogen Informatics"/>
        </authorList>
    </citation>
    <scope>NUCLEOTIDE SEQUENCE [LARGE SCALE GENOMIC DNA]</scope>
    <source>
        <strain evidence="1 4">NCTC12218</strain>
    </source>
</reference>
<dbReference type="AlphaFoldDB" id="A0A7Z7QRL0"/>
<reference evidence="3" key="2">
    <citation type="submission" date="2018-06" db="EMBL/GenBank/DDBJ databases">
        <authorList>
            <consortium name="Pathogen Informatics"/>
            <person name="Doyle S."/>
        </authorList>
    </citation>
    <scope>NUCLEOTIDE SEQUENCE [LARGE SCALE GENOMIC DNA]</scope>
    <source>
        <strain evidence="3">NCTC12218</strain>
    </source>
</reference>
<keyword evidence="5" id="KW-1185">Reference proteome</keyword>
<gene>
    <name evidence="2" type="ORF">C1O36_03525</name>
    <name evidence="3" type="ORF">NCTC12218_02549</name>
</gene>
<name>A0A7Z7QRL0_STASC</name>